<evidence type="ECO:0000313" key="3">
    <source>
        <dbReference type="Proteomes" id="UP000824200"/>
    </source>
</evidence>
<reference evidence="2" key="2">
    <citation type="journal article" date="2021" name="PeerJ">
        <title>Extensive microbial diversity within the chicken gut microbiome revealed by metagenomics and culture.</title>
        <authorList>
            <person name="Gilroy R."/>
            <person name="Ravi A."/>
            <person name="Getino M."/>
            <person name="Pursley I."/>
            <person name="Horton D.L."/>
            <person name="Alikhan N.F."/>
            <person name="Baker D."/>
            <person name="Gharbi K."/>
            <person name="Hall N."/>
            <person name="Watson M."/>
            <person name="Adriaenssens E.M."/>
            <person name="Foster-Nyarko E."/>
            <person name="Jarju S."/>
            <person name="Secka A."/>
            <person name="Antonio M."/>
            <person name="Oren A."/>
            <person name="Chaudhuri R.R."/>
            <person name="La Ragione R."/>
            <person name="Hildebrand F."/>
            <person name="Pallen M.J."/>
        </authorList>
    </citation>
    <scope>NUCLEOTIDE SEQUENCE</scope>
    <source>
        <strain evidence="2">CHK121-14286</strain>
    </source>
</reference>
<evidence type="ECO:0000259" key="1">
    <source>
        <dbReference type="PROSITE" id="PS51677"/>
    </source>
</evidence>
<dbReference type="PROSITE" id="PS51257">
    <property type="entry name" value="PROKAR_LIPOPROTEIN"/>
    <property type="match status" value="1"/>
</dbReference>
<organism evidence="2 3">
    <name type="scientific">Candidatus Fimimonas gallinarum</name>
    <dbReference type="NCBI Taxonomy" id="2840821"/>
    <lineage>
        <taxon>Bacteria</taxon>
        <taxon>Pseudomonadati</taxon>
        <taxon>Myxococcota</taxon>
        <taxon>Myxococcia</taxon>
        <taxon>Myxococcales</taxon>
        <taxon>Cystobacterineae</taxon>
        <taxon>Myxococcaceae</taxon>
        <taxon>Myxococcaceae incertae sedis</taxon>
        <taxon>Candidatus Fimimonas</taxon>
    </lineage>
</organism>
<dbReference type="GO" id="GO:0005975">
    <property type="term" value="P:carbohydrate metabolic process"/>
    <property type="evidence" value="ECO:0007669"/>
    <property type="project" value="InterPro"/>
</dbReference>
<dbReference type="Gene3D" id="3.20.20.370">
    <property type="entry name" value="Glycoside hydrolase/deacetylase"/>
    <property type="match status" value="1"/>
</dbReference>
<dbReference type="EMBL" id="DVHL01000010">
    <property type="protein sequence ID" value="HIR65456.1"/>
    <property type="molecule type" value="Genomic_DNA"/>
</dbReference>
<gene>
    <name evidence="2" type="ORF">IAC95_00995</name>
</gene>
<dbReference type="InterPro" id="IPR050248">
    <property type="entry name" value="Polysacc_deacetylase_ArnD"/>
</dbReference>
<dbReference type="GO" id="GO:0016020">
    <property type="term" value="C:membrane"/>
    <property type="evidence" value="ECO:0007669"/>
    <property type="project" value="TreeGrafter"/>
</dbReference>
<sequence>MKNLVVSVAICLVAVCIVGAIGCYSVVFSQKRQVPIYCVDRSDNVVAISFDAAWGADKTRQIMDVCESYGVKATFFLVGFWMEKYPEMVKEIDQRGFEIGTHSQTHPQMSKLSRQQCADELMQSCRTIYQLTGKPVSLFRPPFGDYNNTLLEVCTDMQLFAVQWSVDSLDWKGLSAEQIAVRVQKAQSGDIILCHNNSDHIVEALPLIFEWAKLKGLTFVPVGDLIYRDNYRIDNSGKQIQNVN</sequence>
<dbReference type="AlphaFoldDB" id="A0A9D1E383"/>
<dbReference type="SUPFAM" id="SSF88713">
    <property type="entry name" value="Glycoside hydrolase/deacetylase"/>
    <property type="match status" value="1"/>
</dbReference>
<comment type="caution">
    <text evidence="2">The sequence shown here is derived from an EMBL/GenBank/DDBJ whole genome shotgun (WGS) entry which is preliminary data.</text>
</comment>
<dbReference type="Proteomes" id="UP000824200">
    <property type="component" value="Unassembled WGS sequence"/>
</dbReference>
<dbReference type="InterPro" id="IPR011330">
    <property type="entry name" value="Glyco_hydro/deAcase_b/a-brl"/>
</dbReference>
<reference evidence="2" key="1">
    <citation type="submission" date="2020-10" db="EMBL/GenBank/DDBJ databases">
        <authorList>
            <person name="Gilroy R."/>
        </authorList>
    </citation>
    <scope>NUCLEOTIDE SEQUENCE</scope>
    <source>
        <strain evidence="2">CHK121-14286</strain>
    </source>
</reference>
<dbReference type="PANTHER" id="PTHR10587:SF128">
    <property type="entry name" value="POLYSACCHARIDE DEACETYLASE PDAB-RELATED"/>
    <property type="match status" value="1"/>
</dbReference>
<dbReference type="GO" id="GO:0016810">
    <property type="term" value="F:hydrolase activity, acting on carbon-nitrogen (but not peptide) bonds"/>
    <property type="evidence" value="ECO:0007669"/>
    <property type="project" value="InterPro"/>
</dbReference>
<dbReference type="InterPro" id="IPR002509">
    <property type="entry name" value="NODB_dom"/>
</dbReference>
<dbReference type="PROSITE" id="PS51677">
    <property type="entry name" value="NODB"/>
    <property type="match status" value="1"/>
</dbReference>
<evidence type="ECO:0000313" key="2">
    <source>
        <dbReference type="EMBL" id="HIR65456.1"/>
    </source>
</evidence>
<dbReference type="PANTHER" id="PTHR10587">
    <property type="entry name" value="GLYCOSYL TRANSFERASE-RELATED"/>
    <property type="match status" value="1"/>
</dbReference>
<accession>A0A9D1E383</accession>
<dbReference type="CDD" id="cd10917">
    <property type="entry name" value="CE4_NodB_like_6s_7s"/>
    <property type="match status" value="1"/>
</dbReference>
<dbReference type="Pfam" id="PF01522">
    <property type="entry name" value="Polysacc_deac_1"/>
    <property type="match status" value="1"/>
</dbReference>
<proteinExistence type="predicted"/>
<protein>
    <submittedName>
        <fullName evidence="2">Polysaccharide deacetylase family protein</fullName>
    </submittedName>
</protein>
<name>A0A9D1E383_9BACT</name>
<feature type="domain" description="NodB homology" evidence="1">
    <location>
        <begin position="44"/>
        <end position="220"/>
    </location>
</feature>